<name>A0ABU2MAT8_9ACTN</name>
<feature type="transmembrane region" description="Helical" evidence="2">
    <location>
        <begin position="79"/>
        <end position="101"/>
    </location>
</feature>
<evidence type="ECO:0000256" key="2">
    <source>
        <dbReference type="SAM" id="Phobius"/>
    </source>
</evidence>
<evidence type="ECO:0008006" key="5">
    <source>
        <dbReference type="Google" id="ProtNLM"/>
    </source>
</evidence>
<proteinExistence type="predicted"/>
<sequence length="125" mass="12981">MRVPAGLTSTGVTTTAKTEESENGDEKTVLMRPPSAATTIGVFVAVGFLTGFIAVLGVVLLARPESITLLSGFGPVSAWAMPATAVASALGLTFLISAVIADHRAEDDLRRSHRDTEGTRNPMGL</sequence>
<organism evidence="3 4">
    <name type="scientific">Nocardiopsis lambiniae</name>
    <dbReference type="NCBI Taxonomy" id="3075539"/>
    <lineage>
        <taxon>Bacteria</taxon>
        <taxon>Bacillati</taxon>
        <taxon>Actinomycetota</taxon>
        <taxon>Actinomycetes</taxon>
        <taxon>Streptosporangiales</taxon>
        <taxon>Nocardiopsidaceae</taxon>
        <taxon>Nocardiopsis</taxon>
    </lineage>
</organism>
<dbReference type="Proteomes" id="UP001183390">
    <property type="component" value="Unassembled WGS sequence"/>
</dbReference>
<keyword evidence="2" id="KW-0812">Transmembrane</keyword>
<evidence type="ECO:0000256" key="1">
    <source>
        <dbReference type="SAM" id="MobiDB-lite"/>
    </source>
</evidence>
<feature type="region of interest" description="Disordered" evidence="1">
    <location>
        <begin position="1"/>
        <end position="30"/>
    </location>
</feature>
<gene>
    <name evidence="3" type="ORF">RM479_15365</name>
</gene>
<keyword evidence="2" id="KW-0472">Membrane</keyword>
<evidence type="ECO:0000313" key="4">
    <source>
        <dbReference type="Proteomes" id="UP001183390"/>
    </source>
</evidence>
<dbReference type="RefSeq" id="WP_311512404.1">
    <property type="nucleotide sequence ID" value="NZ_JAVREP010000009.1"/>
</dbReference>
<reference evidence="4" key="1">
    <citation type="submission" date="2023-07" db="EMBL/GenBank/DDBJ databases">
        <title>30 novel species of actinomycetes from the DSMZ collection.</title>
        <authorList>
            <person name="Nouioui I."/>
        </authorList>
    </citation>
    <scope>NUCLEOTIDE SEQUENCE [LARGE SCALE GENOMIC DNA]</scope>
    <source>
        <strain evidence="4">DSM 44743</strain>
    </source>
</reference>
<comment type="caution">
    <text evidence="3">The sequence shown here is derived from an EMBL/GenBank/DDBJ whole genome shotgun (WGS) entry which is preliminary data.</text>
</comment>
<protein>
    <recommendedName>
        <fullName evidence="5">Cox cluster protein</fullName>
    </recommendedName>
</protein>
<feature type="transmembrane region" description="Helical" evidence="2">
    <location>
        <begin position="36"/>
        <end position="59"/>
    </location>
</feature>
<feature type="compositionally biased region" description="Basic and acidic residues" evidence="1">
    <location>
        <begin position="17"/>
        <end position="29"/>
    </location>
</feature>
<keyword evidence="2" id="KW-1133">Transmembrane helix</keyword>
<accession>A0ABU2MAT8</accession>
<keyword evidence="4" id="KW-1185">Reference proteome</keyword>
<evidence type="ECO:0000313" key="3">
    <source>
        <dbReference type="EMBL" id="MDT0329792.1"/>
    </source>
</evidence>
<dbReference type="EMBL" id="JAVREP010000009">
    <property type="protein sequence ID" value="MDT0329792.1"/>
    <property type="molecule type" value="Genomic_DNA"/>
</dbReference>
<feature type="compositionally biased region" description="Polar residues" evidence="1">
    <location>
        <begin position="7"/>
        <end position="16"/>
    </location>
</feature>